<dbReference type="GO" id="GO:0005886">
    <property type="term" value="C:plasma membrane"/>
    <property type="evidence" value="ECO:0007669"/>
    <property type="project" value="UniProtKB-SubCell"/>
</dbReference>
<keyword evidence="14" id="KW-0969">Cilium</keyword>
<keyword evidence="4" id="KW-1003">Cell membrane</keyword>
<keyword evidence="5 11" id="KW-0812">Transmembrane</keyword>
<comment type="similarity">
    <text evidence="3 9">Belongs to the FliF family.</text>
</comment>
<feature type="domain" description="Flagellar M-ring C-terminal" evidence="13">
    <location>
        <begin position="276"/>
        <end position="439"/>
    </location>
</feature>
<dbReference type="OrthoDB" id="5287873at2"/>
<dbReference type="Pfam" id="PF08345">
    <property type="entry name" value="YscJ_FliF_C"/>
    <property type="match status" value="1"/>
</dbReference>
<evidence type="ECO:0000256" key="2">
    <source>
        <dbReference type="ARBA" id="ARBA00004651"/>
    </source>
</evidence>
<dbReference type="Proteomes" id="UP000231701">
    <property type="component" value="Chromosome"/>
</dbReference>
<dbReference type="Pfam" id="PF01514">
    <property type="entry name" value="YscJ_FliF"/>
    <property type="match status" value="1"/>
</dbReference>
<dbReference type="InterPro" id="IPR045851">
    <property type="entry name" value="AMP-bd_C_sf"/>
</dbReference>
<accession>A0A2K8L0Z3</accession>
<evidence type="ECO:0000256" key="1">
    <source>
        <dbReference type="ARBA" id="ARBA00004117"/>
    </source>
</evidence>
<proteinExistence type="inferred from homology"/>
<evidence type="ECO:0000256" key="6">
    <source>
        <dbReference type="ARBA" id="ARBA00022989"/>
    </source>
</evidence>
<dbReference type="PIRSF" id="PIRSF004862">
    <property type="entry name" value="FliF"/>
    <property type="match status" value="1"/>
</dbReference>
<evidence type="ECO:0000256" key="9">
    <source>
        <dbReference type="PIRNR" id="PIRNR004862"/>
    </source>
</evidence>
<dbReference type="NCBIfam" id="TIGR00206">
    <property type="entry name" value="fliF"/>
    <property type="match status" value="1"/>
</dbReference>
<dbReference type="PANTHER" id="PTHR30046">
    <property type="entry name" value="FLAGELLAR M-RING PROTEIN"/>
    <property type="match status" value="1"/>
</dbReference>
<evidence type="ECO:0000313" key="15">
    <source>
        <dbReference type="Proteomes" id="UP000231701"/>
    </source>
</evidence>
<dbReference type="AlphaFoldDB" id="A0A2K8L0Z3"/>
<dbReference type="EMBL" id="CP018799">
    <property type="protein sequence ID" value="ATX78584.1"/>
    <property type="molecule type" value="Genomic_DNA"/>
</dbReference>
<dbReference type="GO" id="GO:0071973">
    <property type="term" value="P:bacterial-type flagellum-dependent cell motility"/>
    <property type="evidence" value="ECO:0007669"/>
    <property type="project" value="InterPro"/>
</dbReference>
<organism evidence="14 15">
    <name type="scientific">Mariprofundus aestuarium</name>
    <dbReference type="NCBI Taxonomy" id="1921086"/>
    <lineage>
        <taxon>Bacteria</taxon>
        <taxon>Pseudomonadati</taxon>
        <taxon>Pseudomonadota</taxon>
        <taxon>Candidatius Mariprofundia</taxon>
        <taxon>Mariprofundales</taxon>
        <taxon>Mariprofundaceae</taxon>
        <taxon>Mariprofundus</taxon>
    </lineage>
</organism>
<evidence type="ECO:0000256" key="10">
    <source>
        <dbReference type="SAM" id="MobiDB-lite"/>
    </source>
</evidence>
<feature type="region of interest" description="Disordered" evidence="10">
    <location>
        <begin position="320"/>
        <end position="362"/>
    </location>
</feature>
<evidence type="ECO:0000256" key="8">
    <source>
        <dbReference type="ARBA" id="ARBA00023143"/>
    </source>
</evidence>
<dbReference type="KEGG" id="maes:Ga0123461_0131"/>
<keyword evidence="7 11" id="KW-0472">Membrane</keyword>
<keyword evidence="14" id="KW-0282">Flagellum</keyword>
<gene>
    <name evidence="14" type="ORF">Ga0123461_0131</name>
</gene>
<keyword evidence="6 11" id="KW-1133">Transmembrane helix</keyword>
<dbReference type="GO" id="GO:0003774">
    <property type="term" value="F:cytoskeletal motor activity"/>
    <property type="evidence" value="ECO:0007669"/>
    <property type="project" value="InterPro"/>
</dbReference>
<keyword evidence="8 9" id="KW-0975">Bacterial flagellum</keyword>
<reference evidence="14 15" key="1">
    <citation type="submission" date="2016-12" db="EMBL/GenBank/DDBJ databases">
        <title>Isolation and genomic insights into novel planktonic Zetaproteobacteria from stratified waters of the Chesapeake Bay.</title>
        <authorList>
            <person name="McAllister S.M."/>
            <person name="Kato S."/>
            <person name="Chan C.S."/>
            <person name="Chiu B.K."/>
            <person name="Field E.K."/>
        </authorList>
    </citation>
    <scope>NUCLEOTIDE SEQUENCE [LARGE SCALE GENOMIC DNA]</scope>
    <source>
        <strain evidence="14 15">CP-5</strain>
    </source>
</reference>
<dbReference type="InterPro" id="IPR043427">
    <property type="entry name" value="YscJ/FliF"/>
</dbReference>
<keyword evidence="14" id="KW-0966">Cell projection</keyword>
<dbReference type="PANTHER" id="PTHR30046:SF0">
    <property type="entry name" value="FLAGELLAR M-RING PROTEIN"/>
    <property type="match status" value="1"/>
</dbReference>
<dbReference type="GO" id="GO:0009431">
    <property type="term" value="C:bacterial-type flagellum basal body, MS ring"/>
    <property type="evidence" value="ECO:0007669"/>
    <property type="project" value="InterPro"/>
</dbReference>
<dbReference type="PRINTS" id="PR01009">
    <property type="entry name" value="FLGMRINGFLIF"/>
</dbReference>
<feature type="compositionally biased region" description="Polar residues" evidence="10">
    <location>
        <begin position="335"/>
        <end position="350"/>
    </location>
</feature>
<dbReference type="InterPro" id="IPR000067">
    <property type="entry name" value="FlgMring_FliF"/>
</dbReference>
<comment type="function">
    <text evidence="9">The M ring may be actively involved in energy transduction.</text>
</comment>
<evidence type="ECO:0000259" key="12">
    <source>
        <dbReference type="Pfam" id="PF01514"/>
    </source>
</evidence>
<feature type="domain" description="Flagellar M-ring N-terminal" evidence="12">
    <location>
        <begin position="71"/>
        <end position="242"/>
    </location>
</feature>
<keyword evidence="15" id="KW-1185">Reference proteome</keyword>
<sequence length="566" mass="61577">MANEIAPSQTQAVAANSSATGSFSQNEQSLQAGVSNIQGLLLKNRRLLLVIASVLMLAGFISLLFWSADAPYRPLFANIDEKEAASIIELLQKEKVPYRLEGRGTVMVPSDQVYALRLKLAGQDMLPGNKTGYELFDSENQLGISDFVQNINLQRALQGELARTIEILPQVSSARVHLVLPKESAFINRKRDASASVMLQLAGSSRLSKQSILAIQNLIAAGVPELDREDVTVVDSAGNLLTSKGESSSTTSAVQTHQEYQVNFERRLEERLTMMLEQIVGAGQAVVRVTAQINREHVEQNNQRFNPDEAVLRSERVIEENRKASDSRAMGVPGVSSNSPDKSGNMQAGSAQPREEAGRKEHISSFEISSTNEKRIIPFGELEKLSVAVLIGGSVSKENDISTFVPRTAEELKSIRGLVERAMGFNEDRGDSLEVQSMPLLDISSTEDAAAMQEVEAKAYYLELARYGVAGLALILLAWFVLRPLGKRFVSQESEATGKESAGKKDLAIQDSSATGAVEAALESMNLQSIGADNLEQQALQGAAKDMISKDAKMAARIIQQWTQQS</sequence>
<protein>
    <recommendedName>
        <fullName evidence="9">Flagellar M-ring protein</fullName>
    </recommendedName>
</protein>
<evidence type="ECO:0000256" key="5">
    <source>
        <dbReference type="ARBA" id="ARBA00022692"/>
    </source>
</evidence>
<evidence type="ECO:0000256" key="4">
    <source>
        <dbReference type="ARBA" id="ARBA00022475"/>
    </source>
</evidence>
<evidence type="ECO:0000256" key="11">
    <source>
        <dbReference type="SAM" id="Phobius"/>
    </source>
</evidence>
<evidence type="ECO:0000256" key="7">
    <source>
        <dbReference type="ARBA" id="ARBA00023136"/>
    </source>
</evidence>
<dbReference type="RefSeq" id="WP_100276580.1">
    <property type="nucleotide sequence ID" value="NZ_CP018799.1"/>
</dbReference>
<name>A0A2K8L0Z3_MARES</name>
<feature type="compositionally biased region" description="Basic and acidic residues" evidence="10">
    <location>
        <begin position="353"/>
        <end position="362"/>
    </location>
</feature>
<evidence type="ECO:0000313" key="14">
    <source>
        <dbReference type="EMBL" id="ATX78584.1"/>
    </source>
</evidence>
<evidence type="ECO:0000256" key="3">
    <source>
        <dbReference type="ARBA" id="ARBA00007971"/>
    </source>
</evidence>
<comment type="subcellular location">
    <subcellularLocation>
        <location evidence="1 9">Bacterial flagellum basal body</location>
    </subcellularLocation>
    <subcellularLocation>
        <location evidence="2">Cell membrane</location>
        <topology evidence="2">Multi-pass membrane protein</topology>
    </subcellularLocation>
</comment>
<feature type="transmembrane region" description="Helical" evidence="11">
    <location>
        <begin position="47"/>
        <end position="66"/>
    </location>
</feature>
<dbReference type="InterPro" id="IPR013556">
    <property type="entry name" value="Flag_M-ring_C"/>
</dbReference>
<dbReference type="Gene3D" id="3.30.300.30">
    <property type="match status" value="1"/>
</dbReference>
<evidence type="ECO:0000259" key="13">
    <source>
        <dbReference type="Pfam" id="PF08345"/>
    </source>
</evidence>
<dbReference type="InterPro" id="IPR006182">
    <property type="entry name" value="FliF_N_dom"/>
</dbReference>